<evidence type="ECO:0000313" key="3">
    <source>
        <dbReference type="Proteomes" id="UP000006447"/>
    </source>
</evidence>
<sequence length="350" mass="37381">MDGGERMTWEWTPDTLGALESFLRDRGITEGPLTTARIGDGHSNLTFLVSDGVRQVIVRRPPPPPIPPGAHDMLREARLVGGLAGSGVPVADVLAVGQTGDVLDVPFYVMDYVAGPVVTTETPSALSAPADRRRIGEALIDTLAALHAVDWQAAGLGDLGRPEGFNERHLRRMGGLVAAEDGTPPPEFADIDAWLGATVPAESGAAIIHNDYRIGNVILAPESPGRIAAVLDWELATIGDPLFDLGYFLASYPVEGEERTPTEDLGTAVLEDGYPTRDELAQRYAAATGADLSNLSWYTALALWKLAVLYEYGRRRAVAGVGDQYYRDEALVRSFLDAAHRAAGLASSVV</sequence>
<dbReference type="InterPro" id="IPR002575">
    <property type="entry name" value="Aminoglycoside_PTrfase"/>
</dbReference>
<dbReference type="SUPFAM" id="SSF56112">
    <property type="entry name" value="Protein kinase-like (PK-like)"/>
    <property type="match status" value="1"/>
</dbReference>
<dbReference type="Gene3D" id="3.30.200.20">
    <property type="entry name" value="Phosphorylase Kinase, domain 1"/>
    <property type="match status" value="1"/>
</dbReference>
<feature type="domain" description="Aminoglycoside phosphotransferase" evidence="1">
    <location>
        <begin position="36"/>
        <end position="275"/>
    </location>
</feature>
<gene>
    <name evidence="2" type="ORF">W59_26056</name>
</gene>
<dbReference type="AlphaFoldDB" id="I0WKY8"/>
<proteinExistence type="predicted"/>
<name>I0WKY8_RHOOP</name>
<dbReference type="CDD" id="cd05154">
    <property type="entry name" value="ACAD10_11_N-like"/>
    <property type="match status" value="1"/>
</dbReference>
<keyword evidence="2" id="KW-0808">Transferase</keyword>
<evidence type="ECO:0000259" key="1">
    <source>
        <dbReference type="Pfam" id="PF01636"/>
    </source>
</evidence>
<dbReference type="PANTHER" id="PTHR21310:SF40">
    <property type="entry name" value="AMINOGLYCOSIDE PHOSPHOTRANSFERASE DOMAIN-CONTAINING PROTEIN-RELATED"/>
    <property type="match status" value="1"/>
</dbReference>
<dbReference type="PANTHER" id="PTHR21310">
    <property type="entry name" value="AMINOGLYCOSIDE PHOSPHOTRANSFERASE-RELATED-RELATED"/>
    <property type="match status" value="1"/>
</dbReference>
<dbReference type="PATRIC" id="fig|1165867.3.peg.5325"/>
<dbReference type="InterPro" id="IPR011009">
    <property type="entry name" value="Kinase-like_dom_sf"/>
</dbReference>
<accession>I0WKY8</accession>
<reference evidence="2 3" key="1">
    <citation type="journal article" date="2012" name="J. Bacteriol.">
        <title>Draft genome sequence of the nitrophenol-degrading actinomycete Rhodococcus imtechensis RKJ300.</title>
        <authorList>
            <person name="Vikram S."/>
            <person name="Kumar S."/>
            <person name="Subramanian S."/>
            <person name="Raghava G.P."/>
        </authorList>
    </citation>
    <scope>NUCLEOTIDE SEQUENCE [LARGE SCALE GENOMIC DNA]</scope>
    <source>
        <strain evidence="2 3">RKJ300</strain>
    </source>
</reference>
<evidence type="ECO:0000313" key="2">
    <source>
        <dbReference type="EMBL" id="EID77054.1"/>
    </source>
</evidence>
<dbReference type="InterPro" id="IPR051678">
    <property type="entry name" value="AGP_Transferase"/>
</dbReference>
<dbReference type="Gene3D" id="3.90.1200.10">
    <property type="match status" value="1"/>
</dbReference>
<dbReference type="Pfam" id="PF01636">
    <property type="entry name" value="APH"/>
    <property type="match status" value="1"/>
</dbReference>
<organism evidence="2 3">
    <name type="scientific">Rhodococcus opacus RKJ300 = JCM 13270</name>
    <dbReference type="NCBI Taxonomy" id="1165867"/>
    <lineage>
        <taxon>Bacteria</taxon>
        <taxon>Bacillati</taxon>
        <taxon>Actinomycetota</taxon>
        <taxon>Actinomycetes</taxon>
        <taxon>Mycobacteriales</taxon>
        <taxon>Nocardiaceae</taxon>
        <taxon>Rhodococcus</taxon>
    </lineage>
</organism>
<dbReference type="InterPro" id="IPR041726">
    <property type="entry name" value="ACAD10_11_N"/>
</dbReference>
<protein>
    <submittedName>
        <fullName evidence="2">Phosphotransferase</fullName>
    </submittedName>
</protein>
<dbReference type="Proteomes" id="UP000006447">
    <property type="component" value="Unassembled WGS sequence"/>
</dbReference>
<dbReference type="GO" id="GO:0016740">
    <property type="term" value="F:transferase activity"/>
    <property type="evidence" value="ECO:0007669"/>
    <property type="project" value="UniProtKB-KW"/>
</dbReference>
<dbReference type="EMBL" id="AJJH01000141">
    <property type="protein sequence ID" value="EID77054.1"/>
    <property type="molecule type" value="Genomic_DNA"/>
</dbReference>
<comment type="caution">
    <text evidence="2">The sequence shown here is derived from an EMBL/GenBank/DDBJ whole genome shotgun (WGS) entry which is preliminary data.</text>
</comment>